<dbReference type="InterPro" id="IPR021301">
    <property type="entry name" value="DUF2779"/>
</dbReference>
<comment type="caution">
    <text evidence="2">The sequence shown here is derived from an EMBL/GenBank/DDBJ whole genome shotgun (WGS) entry which is preliminary data.</text>
</comment>
<name>A0A0F9J850_9ZZZZ</name>
<dbReference type="EMBL" id="LAZR01018715">
    <property type="protein sequence ID" value="KKL95282.1"/>
    <property type="molecule type" value="Genomic_DNA"/>
</dbReference>
<evidence type="ECO:0000313" key="2">
    <source>
        <dbReference type="EMBL" id="KKL95282.1"/>
    </source>
</evidence>
<gene>
    <name evidence="2" type="ORF">LCGC14_1856200</name>
</gene>
<evidence type="ECO:0000259" key="1">
    <source>
        <dbReference type="Pfam" id="PF11074"/>
    </source>
</evidence>
<sequence length="119" mass="14100">TFEVTRLNELIQDFPEYENAIREVINRIKDVMIPFQRKYYYKPEMRGSYSIKAVLPALVPDLNYDGLAISDGGTAMNVYEQLQYETDQDKIRETRKPKGLRDKWPVQVSSLFNRKWFNS</sequence>
<reference evidence="2" key="1">
    <citation type="journal article" date="2015" name="Nature">
        <title>Complex archaea that bridge the gap between prokaryotes and eukaryotes.</title>
        <authorList>
            <person name="Spang A."/>
            <person name="Saw J.H."/>
            <person name="Jorgensen S.L."/>
            <person name="Zaremba-Niedzwiedzka K."/>
            <person name="Martijn J."/>
            <person name="Lind A.E."/>
            <person name="van Eijk R."/>
            <person name="Schleper C."/>
            <person name="Guy L."/>
            <person name="Ettema T.J."/>
        </authorList>
    </citation>
    <scope>NUCLEOTIDE SEQUENCE</scope>
</reference>
<feature type="non-terminal residue" evidence="2">
    <location>
        <position position="1"/>
    </location>
</feature>
<dbReference type="AlphaFoldDB" id="A0A0F9J850"/>
<proteinExistence type="predicted"/>
<dbReference type="Pfam" id="PF11074">
    <property type="entry name" value="DUF2779"/>
    <property type="match status" value="1"/>
</dbReference>
<accession>A0A0F9J850</accession>
<feature type="domain" description="DUF2779" evidence="1">
    <location>
        <begin position="1"/>
        <end position="50"/>
    </location>
</feature>
<organism evidence="2">
    <name type="scientific">marine sediment metagenome</name>
    <dbReference type="NCBI Taxonomy" id="412755"/>
    <lineage>
        <taxon>unclassified sequences</taxon>
        <taxon>metagenomes</taxon>
        <taxon>ecological metagenomes</taxon>
    </lineage>
</organism>
<protein>
    <recommendedName>
        <fullName evidence="1">DUF2779 domain-containing protein</fullName>
    </recommendedName>
</protein>